<feature type="transmembrane region" description="Helical" evidence="2">
    <location>
        <begin position="239"/>
        <end position="256"/>
    </location>
</feature>
<feature type="transmembrane region" description="Helical" evidence="2">
    <location>
        <begin position="36"/>
        <end position="60"/>
    </location>
</feature>
<feature type="region of interest" description="Disordered" evidence="1">
    <location>
        <begin position="370"/>
        <end position="443"/>
    </location>
</feature>
<dbReference type="Proteomes" id="UP001149090">
    <property type="component" value="Unassembled WGS sequence"/>
</dbReference>
<feature type="transmembrane region" description="Helical" evidence="2">
    <location>
        <begin position="172"/>
        <end position="193"/>
    </location>
</feature>
<feature type="transmembrane region" description="Helical" evidence="2">
    <location>
        <begin position="301"/>
        <end position="320"/>
    </location>
</feature>
<evidence type="ECO:0000313" key="5">
    <source>
        <dbReference type="Proteomes" id="UP001149090"/>
    </source>
</evidence>
<dbReference type="EMBL" id="JAPDFW010000111">
    <property type="protein sequence ID" value="KAJ5068910.1"/>
    <property type="molecule type" value="Genomic_DNA"/>
</dbReference>
<comment type="caution">
    <text evidence="4">The sequence shown here is derived from an EMBL/GenBank/DDBJ whole genome shotgun (WGS) entry which is preliminary data.</text>
</comment>
<feature type="compositionally biased region" description="Basic and acidic residues" evidence="1">
    <location>
        <begin position="429"/>
        <end position="443"/>
    </location>
</feature>
<protein>
    <submittedName>
        <fullName evidence="4">32 kDa heat shock protein-related</fullName>
    </submittedName>
</protein>
<accession>A0A9Q0LBI7</accession>
<keyword evidence="3" id="KW-0732">Signal</keyword>
<keyword evidence="2" id="KW-0812">Transmembrane</keyword>
<feature type="compositionally biased region" description="Low complexity" evidence="1">
    <location>
        <begin position="395"/>
        <end position="428"/>
    </location>
</feature>
<gene>
    <name evidence="4" type="ORF">M0811_12082</name>
</gene>
<evidence type="ECO:0000256" key="1">
    <source>
        <dbReference type="SAM" id="MobiDB-lite"/>
    </source>
</evidence>
<proteinExistence type="predicted"/>
<keyword evidence="2" id="KW-0472">Membrane</keyword>
<evidence type="ECO:0000256" key="2">
    <source>
        <dbReference type="SAM" id="Phobius"/>
    </source>
</evidence>
<feature type="compositionally biased region" description="Basic and acidic residues" evidence="1">
    <location>
        <begin position="370"/>
        <end position="379"/>
    </location>
</feature>
<keyword evidence="5" id="KW-1185">Reference proteome</keyword>
<keyword evidence="2" id="KW-1133">Transmembrane helix</keyword>
<sequence>MLVVYFLITIFLHICLGVYATTVGWIQSPSHGNMQTFVFLGVSNCFSFLFFFSLQVYRVRKYQNKFSRLFIFHYLRGKPKFIWFQAISNAFIWVIANISTVLSFKFASHPSTIQALSLMVPFIIFFFSKLFRVTKTLPRFIFPAFIVSVGGCLMMIFGAAKKAHQENMKGTNNALAILFAVIFDFAISTFFVFQQNICKNYKVPVEALLLLVMQVYAPISLIISFVSKENWKVFKDFGAAEWIALVFLAFGIMCLSRLGQTKMVVAIGAALYSSIQGIRLPATMVSDYVILKADPHWPLQYIGAIIVVISISLFLGYQAYADKKSKFVHFAFDPFTFIYAEEEEFEDEFTLINPVKNAELTYQMETLLSDHEDDDKNNGDKNQFNLKNDFENDFDNNNNNNNNNNNFNKKSESTESTESTESSDSTESSEIKKLDEIEENDRK</sequence>
<keyword evidence="4" id="KW-0346">Stress response</keyword>
<feature type="transmembrane region" description="Helical" evidence="2">
    <location>
        <begin position="263"/>
        <end position="281"/>
    </location>
</feature>
<dbReference type="AlphaFoldDB" id="A0A9Q0LBI7"/>
<evidence type="ECO:0000313" key="4">
    <source>
        <dbReference type="EMBL" id="KAJ5068910.1"/>
    </source>
</evidence>
<evidence type="ECO:0000256" key="3">
    <source>
        <dbReference type="SAM" id="SignalP"/>
    </source>
</evidence>
<feature type="transmembrane region" description="Helical" evidence="2">
    <location>
        <begin position="110"/>
        <end position="128"/>
    </location>
</feature>
<reference evidence="4" key="1">
    <citation type="submission" date="2022-10" db="EMBL/GenBank/DDBJ databases">
        <title>Novel sulphate-reducing endosymbionts in the free-living metamonad Anaeramoeba.</title>
        <authorList>
            <person name="Jerlstrom-Hultqvist J."/>
            <person name="Cepicka I."/>
            <person name="Gallot-Lavallee L."/>
            <person name="Salas-Leiva D."/>
            <person name="Curtis B.A."/>
            <person name="Zahonova K."/>
            <person name="Pipaliya S."/>
            <person name="Dacks J."/>
            <person name="Roger A.J."/>
        </authorList>
    </citation>
    <scope>NUCLEOTIDE SEQUENCE</scope>
    <source>
        <strain evidence="4">BMAN</strain>
    </source>
</reference>
<feature type="signal peptide" evidence="3">
    <location>
        <begin position="1"/>
        <end position="20"/>
    </location>
</feature>
<name>A0A9Q0LBI7_ANAIG</name>
<feature type="transmembrane region" description="Helical" evidence="2">
    <location>
        <begin position="81"/>
        <end position="104"/>
    </location>
</feature>
<feature type="chain" id="PRO_5040417312" evidence="3">
    <location>
        <begin position="21"/>
        <end position="443"/>
    </location>
</feature>
<organism evidence="4 5">
    <name type="scientific">Anaeramoeba ignava</name>
    <name type="common">Anaerobic marine amoeba</name>
    <dbReference type="NCBI Taxonomy" id="1746090"/>
    <lineage>
        <taxon>Eukaryota</taxon>
        <taxon>Metamonada</taxon>
        <taxon>Anaeramoebidae</taxon>
        <taxon>Anaeramoeba</taxon>
    </lineage>
</organism>
<feature type="transmembrane region" description="Helical" evidence="2">
    <location>
        <begin position="205"/>
        <end position="227"/>
    </location>
</feature>
<dbReference type="OrthoDB" id="419560at2759"/>
<feature type="transmembrane region" description="Helical" evidence="2">
    <location>
        <begin position="140"/>
        <end position="160"/>
    </location>
</feature>